<dbReference type="PROSITE" id="PS51257">
    <property type="entry name" value="PROKAR_LIPOPROTEIN"/>
    <property type="match status" value="1"/>
</dbReference>
<dbReference type="RefSeq" id="WP_258183009.1">
    <property type="nucleotide sequence ID" value="NZ_PVNK01000211.1"/>
</dbReference>
<organism evidence="2 3">
    <name type="scientific">Enhygromyxa salina</name>
    <dbReference type="NCBI Taxonomy" id="215803"/>
    <lineage>
        <taxon>Bacteria</taxon>
        <taxon>Pseudomonadati</taxon>
        <taxon>Myxococcota</taxon>
        <taxon>Polyangia</taxon>
        <taxon>Nannocystales</taxon>
        <taxon>Nannocystaceae</taxon>
        <taxon>Enhygromyxa</taxon>
    </lineage>
</organism>
<evidence type="ECO:0000256" key="1">
    <source>
        <dbReference type="SAM" id="MobiDB-lite"/>
    </source>
</evidence>
<feature type="compositionally biased region" description="Acidic residues" evidence="1">
    <location>
        <begin position="47"/>
        <end position="58"/>
    </location>
</feature>
<dbReference type="AlphaFoldDB" id="A0A2S9XHT8"/>
<gene>
    <name evidence="2" type="ORF">ENSA5_49460</name>
</gene>
<evidence type="ECO:0000313" key="3">
    <source>
        <dbReference type="Proteomes" id="UP000237968"/>
    </source>
</evidence>
<protein>
    <submittedName>
        <fullName evidence="2">Uncharacterized protein</fullName>
    </submittedName>
</protein>
<reference evidence="2 3" key="1">
    <citation type="submission" date="2018-03" db="EMBL/GenBank/DDBJ databases">
        <title>Draft Genome Sequences of the Obligatory Marine Myxobacteria Enhygromyxa salina SWB005.</title>
        <authorList>
            <person name="Poehlein A."/>
            <person name="Moghaddam J.A."/>
            <person name="Harms H."/>
            <person name="Alanjari M."/>
            <person name="Koenig G.M."/>
            <person name="Daniel R."/>
            <person name="Schaeberle T.F."/>
        </authorList>
    </citation>
    <scope>NUCLEOTIDE SEQUENCE [LARGE SCALE GENOMIC DNA]</scope>
    <source>
        <strain evidence="2 3">SWB005</strain>
    </source>
</reference>
<proteinExistence type="predicted"/>
<accession>A0A2S9XHT8</accession>
<keyword evidence="3" id="KW-1185">Reference proteome</keyword>
<feature type="region of interest" description="Disordered" evidence="1">
    <location>
        <begin position="29"/>
        <end position="63"/>
    </location>
</feature>
<sequence length="285" mass="29054">MMQEANRWLVVIASAGLLACGDGPKLVGETGGEDVGATETSGASDLGDPDGDETETTEGEASFVPDIGDGEAECDPWAQDCPGGEKCVPYGSTGGNWDANKCVPVLGEGQPGDSCTYEGTSLATDSCGPESHCWDVMEVDGQLEGVCTSFCDGSADSPLCDPGTSCLIANEGSITLCIDTCDPLLQGCSEGLGCFWANNDFQCIFTAGEIPEAEACAYINDCAPGLTCAAAEVLPSCSGSSCCAAYCDLAAPDCPQEGTECTPFFEEGLAPPTYEDVGLCILPGA</sequence>
<comment type="caution">
    <text evidence="2">The sequence shown here is derived from an EMBL/GenBank/DDBJ whole genome shotgun (WGS) entry which is preliminary data.</text>
</comment>
<name>A0A2S9XHT8_9BACT</name>
<dbReference type="EMBL" id="PVNK01000211">
    <property type="protein sequence ID" value="PRP92438.1"/>
    <property type="molecule type" value="Genomic_DNA"/>
</dbReference>
<evidence type="ECO:0000313" key="2">
    <source>
        <dbReference type="EMBL" id="PRP92438.1"/>
    </source>
</evidence>
<dbReference type="Proteomes" id="UP000237968">
    <property type="component" value="Unassembled WGS sequence"/>
</dbReference>